<evidence type="ECO:0000313" key="5">
    <source>
        <dbReference type="Proteomes" id="UP001209417"/>
    </source>
</evidence>
<protein>
    <submittedName>
        <fullName evidence="4">DUF4988 domain-containing protein</fullName>
    </submittedName>
</protein>
<feature type="domain" description="DUF4988" evidence="3">
    <location>
        <begin position="27"/>
        <end position="104"/>
    </location>
</feature>
<feature type="region of interest" description="Disordered" evidence="1">
    <location>
        <begin position="106"/>
        <end position="126"/>
    </location>
</feature>
<evidence type="ECO:0000256" key="2">
    <source>
        <dbReference type="SAM" id="SignalP"/>
    </source>
</evidence>
<evidence type="ECO:0000256" key="1">
    <source>
        <dbReference type="SAM" id="MobiDB-lite"/>
    </source>
</evidence>
<gene>
    <name evidence="4" type="ORF">ONT19_08965</name>
</gene>
<dbReference type="InterPro" id="IPR032149">
    <property type="entry name" value="DUF4988"/>
</dbReference>
<reference evidence="4" key="1">
    <citation type="submission" date="2022-11" db="EMBL/GenBank/DDBJ databases">
        <title>Genomic repertoires linked with pathogenic potency of arthritogenic Prevotella copri isolated from the gut of rheumatoid arthritis patients.</title>
        <authorList>
            <person name="Nii T."/>
            <person name="Maeda Y."/>
            <person name="Motooka D."/>
            <person name="Naito M."/>
            <person name="Matsumoto Y."/>
            <person name="Ogawa T."/>
            <person name="Oguro-Igashira E."/>
            <person name="Kishikawa T."/>
            <person name="Yamashita M."/>
            <person name="Koizumi S."/>
            <person name="Kurakawa T."/>
            <person name="Okumura R."/>
            <person name="Kayama H."/>
            <person name="Murakami M."/>
            <person name="Sakaguchi T."/>
            <person name="Das B."/>
            <person name="Nakamura S."/>
            <person name="Okada Y."/>
            <person name="Kumanogoh A."/>
            <person name="Takeda K."/>
        </authorList>
    </citation>
    <scope>NUCLEOTIDE SEQUENCE</scope>
    <source>
        <strain evidence="4">H019-1</strain>
    </source>
</reference>
<feature type="signal peptide" evidence="2">
    <location>
        <begin position="1"/>
        <end position="25"/>
    </location>
</feature>
<dbReference type="PROSITE" id="PS51257">
    <property type="entry name" value="PROKAR_LIPOPROTEIN"/>
    <property type="match status" value="1"/>
</dbReference>
<name>A0AAW5U7L8_9BACT</name>
<keyword evidence="2" id="KW-0732">Signal</keyword>
<dbReference type="RefSeq" id="WP_264952664.1">
    <property type="nucleotide sequence ID" value="NZ_JAPDVF010000001.1"/>
</dbReference>
<dbReference type="Proteomes" id="UP001209417">
    <property type="component" value="Unassembled WGS sequence"/>
</dbReference>
<dbReference type="Pfam" id="PF16378">
    <property type="entry name" value="DUF4988"/>
    <property type="match status" value="1"/>
</dbReference>
<accession>A0AAW5U7L8</accession>
<dbReference type="AlphaFoldDB" id="A0AAW5U7L8"/>
<comment type="caution">
    <text evidence="4">The sequence shown here is derived from an EMBL/GenBank/DDBJ whole genome shotgun (WGS) entry which is preliminary data.</text>
</comment>
<dbReference type="EMBL" id="JAPDVG010000001">
    <property type="protein sequence ID" value="MCW4131721.1"/>
    <property type="molecule type" value="Genomic_DNA"/>
</dbReference>
<evidence type="ECO:0000259" key="3">
    <source>
        <dbReference type="Pfam" id="PF16378"/>
    </source>
</evidence>
<proteinExistence type="predicted"/>
<organism evidence="4 5">
    <name type="scientific">Segatella copri</name>
    <dbReference type="NCBI Taxonomy" id="165179"/>
    <lineage>
        <taxon>Bacteria</taxon>
        <taxon>Pseudomonadati</taxon>
        <taxon>Bacteroidota</taxon>
        <taxon>Bacteroidia</taxon>
        <taxon>Bacteroidales</taxon>
        <taxon>Prevotellaceae</taxon>
        <taxon>Segatella</taxon>
    </lineage>
</organism>
<feature type="chain" id="PRO_5043352675" evidence="2">
    <location>
        <begin position="26"/>
        <end position="126"/>
    </location>
</feature>
<sequence length="126" mass="13325">MKRKYFSALLMGALTIASVSTFTSCKDYDDDISNLQQQIDSNAKAIETIQNLIKGGGLVTGVTETSDGITVKLSDGKSVTISNGKDGAPGTAWTIGADGYWYENGKKTDNLARGPQGEKGEKGDQV</sequence>
<evidence type="ECO:0000313" key="4">
    <source>
        <dbReference type="EMBL" id="MCW4131721.1"/>
    </source>
</evidence>